<dbReference type="Gene3D" id="3.30.559.10">
    <property type="entry name" value="Chloramphenicol acetyltransferase-like domain"/>
    <property type="match status" value="2"/>
</dbReference>
<dbReference type="PROSITE" id="PS50075">
    <property type="entry name" value="CARRIER"/>
    <property type="match status" value="1"/>
</dbReference>
<dbReference type="InterPro" id="IPR001242">
    <property type="entry name" value="Condensation_dom"/>
</dbReference>
<dbReference type="Pfam" id="PF00550">
    <property type="entry name" value="PP-binding"/>
    <property type="match status" value="1"/>
</dbReference>
<dbReference type="RefSeq" id="WP_190384648.1">
    <property type="nucleotide sequence ID" value="NZ_JACJQT010000135.1"/>
</dbReference>
<dbReference type="InterPro" id="IPR006162">
    <property type="entry name" value="Ppantetheine_attach_site"/>
</dbReference>
<proteinExistence type="predicted"/>
<evidence type="ECO:0000313" key="6">
    <source>
        <dbReference type="Proteomes" id="UP000606721"/>
    </source>
</evidence>
<comment type="cofactor">
    <cofactor evidence="1">
        <name>pantetheine 4'-phosphate</name>
        <dbReference type="ChEBI" id="CHEBI:47942"/>
    </cofactor>
</comment>
<dbReference type="CDD" id="cd19531">
    <property type="entry name" value="LCL_NRPS-like"/>
    <property type="match status" value="1"/>
</dbReference>
<feature type="non-terminal residue" evidence="5">
    <location>
        <position position="1268"/>
    </location>
</feature>
<dbReference type="Pfam" id="PF00668">
    <property type="entry name" value="Condensation"/>
    <property type="match status" value="2"/>
</dbReference>
<dbReference type="InterPro" id="IPR025110">
    <property type="entry name" value="AMP-bd_C"/>
</dbReference>
<keyword evidence="6" id="KW-1185">Reference proteome</keyword>
<dbReference type="CDD" id="cd12117">
    <property type="entry name" value="A_NRPS_Srf_like"/>
    <property type="match status" value="1"/>
</dbReference>
<dbReference type="Pfam" id="PF13193">
    <property type="entry name" value="AMP-binding_C"/>
    <property type="match status" value="1"/>
</dbReference>
<evidence type="ECO:0000259" key="4">
    <source>
        <dbReference type="PROSITE" id="PS50075"/>
    </source>
</evidence>
<dbReference type="InterPro" id="IPR010071">
    <property type="entry name" value="AA_adenyl_dom"/>
</dbReference>
<dbReference type="InterPro" id="IPR036736">
    <property type="entry name" value="ACP-like_sf"/>
</dbReference>
<dbReference type="CDD" id="cd19543">
    <property type="entry name" value="DCL_NRPS"/>
    <property type="match status" value="1"/>
</dbReference>
<dbReference type="SUPFAM" id="SSF52777">
    <property type="entry name" value="CoA-dependent acyltransferases"/>
    <property type="match status" value="3"/>
</dbReference>
<evidence type="ECO:0000256" key="1">
    <source>
        <dbReference type="ARBA" id="ARBA00001957"/>
    </source>
</evidence>
<keyword evidence="2" id="KW-0596">Phosphopantetheine</keyword>
<feature type="domain" description="Carrier" evidence="4">
    <location>
        <begin position="972"/>
        <end position="1047"/>
    </location>
</feature>
<dbReference type="InterPro" id="IPR009081">
    <property type="entry name" value="PP-bd_ACP"/>
</dbReference>
<dbReference type="NCBIfam" id="TIGR01733">
    <property type="entry name" value="AA-adenyl-dom"/>
    <property type="match status" value="1"/>
</dbReference>
<dbReference type="InterPro" id="IPR045851">
    <property type="entry name" value="AMP-bd_C_sf"/>
</dbReference>
<dbReference type="PROSITE" id="PS00012">
    <property type="entry name" value="PHOSPHOPANTETHEINE"/>
    <property type="match status" value="1"/>
</dbReference>
<dbReference type="InterPro" id="IPR023213">
    <property type="entry name" value="CAT-like_dom_sf"/>
</dbReference>
<dbReference type="PANTHER" id="PTHR45527">
    <property type="entry name" value="NONRIBOSOMAL PEPTIDE SYNTHETASE"/>
    <property type="match status" value="1"/>
</dbReference>
<protein>
    <submittedName>
        <fullName evidence="5">Amino acid adenylation domain-containing protein</fullName>
    </submittedName>
</protein>
<dbReference type="SUPFAM" id="SSF47336">
    <property type="entry name" value="ACP-like"/>
    <property type="match status" value="1"/>
</dbReference>
<dbReference type="Gene3D" id="1.10.1200.10">
    <property type="entry name" value="ACP-like"/>
    <property type="match status" value="1"/>
</dbReference>
<dbReference type="InterPro" id="IPR020845">
    <property type="entry name" value="AMP-binding_CS"/>
</dbReference>
<organism evidence="5 6">
    <name type="scientific">Aphanizomenon flos-aquae FACHB-1040</name>
    <dbReference type="NCBI Taxonomy" id="2692887"/>
    <lineage>
        <taxon>Bacteria</taxon>
        <taxon>Bacillati</taxon>
        <taxon>Cyanobacteriota</taxon>
        <taxon>Cyanophyceae</taxon>
        <taxon>Nostocales</taxon>
        <taxon>Aphanizomenonaceae</taxon>
        <taxon>Aphanizomenon</taxon>
    </lineage>
</organism>
<evidence type="ECO:0000313" key="5">
    <source>
        <dbReference type="EMBL" id="MBD2281548.1"/>
    </source>
</evidence>
<dbReference type="Gene3D" id="3.40.50.980">
    <property type="match status" value="2"/>
</dbReference>
<dbReference type="Gene3D" id="3.30.559.30">
    <property type="entry name" value="Nonribosomal peptide synthetase, condensation domain"/>
    <property type="match status" value="2"/>
</dbReference>
<accession>A0ABR8C361</accession>
<dbReference type="EMBL" id="JACJQT010000135">
    <property type="protein sequence ID" value="MBD2281548.1"/>
    <property type="molecule type" value="Genomic_DNA"/>
</dbReference>
<dbReference type="Proteomes" id="UP000606721">
    <property type="component" value="Unassembled WGS sequence"/>
</dbReference>
<evidence type="ECO:0000256" key="3">
    <source>
        <dbReference type="ARBA" id="ARBA00022553"/>
    </source>
</evidence>
<dbReference type="PANTHER" id="PTHR45527:SF1">
    <property type="entry name" value="FATTY ACID SYNTHASE"/>
    <property type="match status" value="1"/>
</dbReference>
<dbReference type="Pfam" id="PF00501">
    <property type="entry name" value="AMP-binding"/>
    <property type="match status" value="1"/>
</dbReference>
<dbReference type="InterPro" id="IPR000873">
    <property type="entry name" value="AMP-dep_synth/lig_dom"/>
</dbReference>
<sequence>MSIAIESIYPLSPMQQGMLFHSFYAPESGVYFQQMTLKLQGNIDVKAFALAWQKVVDRYSILRTFFDWENRQTPLQVVFKQVNLPWKNLDWRELSITEQQQKLSCLLLAEREQGFQFDQAPLMRCILIQLSDNSYTFIWNHHHILMDGWCLPIIFKDVLSFYETEITGKVCNLPTPRPYRDYIAWLNSQDKEAAREFWRQTLDGFIAPTPLVVHKTQYQNQQQGSNYSEVELRLSAKISSELQSVAKQNRVTLSTILQAVWALLLSRYSGETDVVFGVTVSGRSGSLSGVENMVGLLINTLPLRLQISPQEQLISWLQQIQQLMVELQHYSYTPLVDIQALSDLPGGIQLFESIVVVENYPIDSSLLNKHSSLKISEIEGFEQTNYPLTILVIPGSDLLVKISYDTALFEETTMGWMLGHLQTIFSAILENPSTTVGELPLLSAAERHQLLVEWNDTAAEYPIDKCIHQLFEEQVEKTPDAVAVVFGNQQLTYRELNQQANQLAHYLQTLGVRPEVLVGICVERSLEMVVGLLGILKAGGAYVPLDPNYPQERLSYMLVDSGVEVLLTQQQLMEKLPENNARLVCLDSDWNTINLESQENLHIELTGDKLAYVIYTSGSTGQPKGVAVSHQAINRLVLNTNYVQLRSDDRIAQAANASFDAATFEIWGALLNGAILVGVTQSIVLSPAKFAAYLREQQISVLFLTTALFNQLANFVPEAFNSLRYLLFGGEAVDPIWVREFLQNSSPQQLLHVYGPTENTTFSSWFLVENVPATATTIPIGRPISNTQLYILDSHHQPVPIGVPGELYIGGDGLARGYLNRPELTQEKFIPNPYGDRKSQRLYKTGDLARYLADGNIEFLGRIDNQVKIRGFRIELGEIEAVLNTHPHIQQAVVIAIEDIRGNKSLVAYLVKSDEFLTNKQIRDFLKQQLPEYMLPSVFVTLDTIPLTPNGKIDKKALPIPDGVSREVEYIAPRTPSEEIIANIFATVLNQQNIGINDNFFSLGGHSLLATQLISRLRLAFNVEIPLRAVFESPTVTQLDIAIAQLRSQERGLILPPIQAIEGDREQLPLSWAQERLWFLNQLEGASATYNIPAAVKIAGDLDINALQQALSEIVQRHEILRTSIQTVNGVPIQVIHPQVTTSINVVDLQQLLAPERETLLEQQIQLEASIPFNLENAPLIRCILLQVTDREYVLLLTMHHIVSDGWSMGIFISELSSLYPAFCAGEPSPLPELPLQYADFAVWQRQWLSGVVLETQLNYWRSQLQGS</sequence>
<evidence type="ECO:0000256" key="2">
    <source>
        <dbReference type="ARBA" id="ARBA00022450"/>
    </source>
</evidence>
<comment type="caution">
    <text evidence="5">The sequence shown here is derived from an EMBL/GenBank/DDBJ whole genome shotgun (WGS) entry which is preliminary data.</text>
</comment>
<dbReference type="SUPFAM" id="SSF56801">
    <property type="entry name" value="Acetyl-CoA synthetase-like"/>
    <property type="match status" value="1"/>
</dbReference>
<keyword evidence="3" id="KW-0597">Phosphoprotein</keyword>
<dbReference type="PROSITE" id="PS00455">
    <property type="entry name" value="AMP_BINDING"/>
    <property type="match status" value="1"/>
</dbReference>
<name>A0ABR8C361_APHFL</name>
<gene>
    <name evidence="5" type="ORF">H6F99_25800</name>
</gene>
<dbReference type="Gene3D" id="3.30.300.30">
    <property type="match status" value="1"/>
</dbReference>
<reference evidence="5 6" key="1">
    <citation type="journal article" date="2020" name="ISME J.">
        <title>Comparative genomics reveals insights into cyanobacterial evolution and habitat adaptation.</title>
        <authorList>
            <person name="Chen M.Y."/>
            <person name="Teng W.K."/>
            <person name="Zhao L."/>
            <person name="Hu C.X."/>
            <person name="Zhou Y.K."/>
            <person name="Han B.P."/>
            <person name="Song L.R."/>
            <person name="Shu W.S."/>
        </authorList>
    </citation>
    <scope>NUCLEOTIDE SEQUENCE [LARGE SCALE GENOMIC DNA]</scope>
    <source>
        <strain evidence="5 6">FACHB-1040</strain>
    </source>
</reference>
<dbReference type="Gene3D" id="2.30.38.10">
    <property type="entry name" value="Luciferase, Domain 3"/>
    <property type="match status" value="1"/>
</dbReference>